<dbReference type="PROSITE" id="PS50862">
    <property type="entry name" value="AA_TRNA_LIGASE_II"/>
    <property type="match status" value="1"/>
</dbReference>
<evidence type="ECO:0000259" key="3">
    <source>
        <dbReference type="PROSITE" id="PS50862"/>
    </source>
</evidence>
<evidence type="ECO:0000256" key="2">
    <source>
        <dbReference type="ARBA" id="ARBA00022490"/>
    </source>
</evidence>
<gene>
    <name evidence="4" type="primary">hisZ</name>
    <name evidence="4" type="ORF">DF3PB_4100004</name>
</gene>
<dbReference type="InterPro" id="IPR006195">
    <property type="entry name" value="aa-tRNA-synth_II"/>
</dbReference>
<name>A0A380TFU9_9ZZZZ</name>
<dbReference type="GO" id="GO:0016757">
    <property type="term" value="F:glycosyltransferase activity"/>
    <property type="evidence" value="ECO:0007669"/>
    <property type="project" value="UniProtKB-KW"/>
</dbReference>
<dbReference type="GO" id="GO:0004821">
    <property type="term" value="F:histidine-tRNA ligase activity"/>
    <property type="evidence" value="ECO:0007669"/>
    <property type="project" value="TreeGrafter"/>
</dbReference>
<dbReference type="PANTHER" id="PTHR43707">
    <property type="entry name" value="HISTIDYL-TRNA SYNTHETASE"/>
    <property type="match status" value="1"/>
</dbReference>
<evidence type="ECO:0000313" key="4">
    <source>
        <dbReference type="EMBL" id="SUS07315.1"/>
    </source>
</evidence>
<reference evidence="4" key="1">
    <citation type="submission" date="2018-07" db="EMBL/GenBank/DDBJ databases">
        <authorList>
            <person name="Quirk P.G."/>
            <person name="Krulwich T.A."/>
        </authorList>
    </citation>
    <scope>NUCLEOTIDE SEQUENCE</scope>
</reference>
<keyword evidence="2" id="KW-0963">Cytoplasm</keyword>
<keyword evidence="4" id="KW-0808">Transferase</keyword>
<sequence length="395" mass="40984">MTMPLPDQPERALLPAGFMDVLPPHATCEAQTVERLMQVFAAYGYDRVKPPLIEFEETMLAGSGAALTKATFRLMDPVSQRMLALRSDMTTQIARIAETRLGHRPRPLRLSYAGQVLRVRGTELRPERQFGQVGAELVGAPSRTADVEVIVMAAEALAAVGIGGLCVDLGAPSLVPAILAQRGLDAATAARLNDALDRKDAAAVTALAPAVGTATADLLVRLLAAAGPAQPALEKLTAAELPAAAASVRSDLIAVADGLAATGAELTLSVDPVEGRGFEYHSGVTFSLFASGAPGELGRGGRYLTGTGEEATGVSLFMDAVLKALPPPARLRRVLLPAGTPAAEGRRLRSEGWVTVAALDRAAETGAEARRLGCSHALIDGTVVAVAAEQNSLTP</sequence>
<dbReference type="AlphaFoldDB" id="A0A380TFU9"/>
<dbReference type="GO" id="GO:0005737">
    <property type="term" value="C:cytoplasm"/>
    <property type="evidence" value="ECO:0007669"/>
    <property type="project" value="UniProtKB-SubCell"/>
</dbReference>
<organism evidence="4">
    <name type="scientific">metagenome</name>
    <dbReference type="NCBI Taxonomy" id="256318"/>
    <lineage>
        <taxon>unclassified sequences</taxon>
        <taxon>metagenomes</taxon>
    </lineage>
</organism>
<keyword evidence="4" id="KW-0328">Glycosyltransferase</keyword>
<proteinExistence type="inferred from homology"/>
<dbReference type="SUPFAM" id="SSF55681">
    <property type="entry name" value="Class II aaRS and biotin synthetases"/>
    <property type="match status" value="1"/>
</dbReference>
<comment type="subcellular location">
    <subcellularLocation>
        <location evidence="1">Cytoplasm</location>
    </subcellularLocation>
</comment>
<dbReference type="GO" id="GO:0000105">
    <property type="term" value="P:L-histidine biosynthetic process"/>
    <property type="evidence" value="ECO:0007669"/>
    <property type="project" value="InterPro"/>
</dbReference>
<evidence type="ECO:0000256" key="1">
    <source>
        <dbReference type="ARBA" id="ARBA00004496"/>
    </source>
</evidence>
<dbReference type="InterPro" id="IPR041715">
    <property type="entry name" value="HisRS-like_core"/>
</dbReference>
<protein>
    <submittedName>
        <fullName evidence="4">ATP phosphoribosyltransferase regulatory subunit</fullName>
    </submittedName>
</protein>
<dbReference type="HAMAP" id="MF_00125">
    <property type="entry name" value="HisZ"/>
    <property type="match status" value="1"/>
</dbReference>
<dbReference type="Pfam" id="PF13393">
    <property type="entry name" value="tRNA-synt_His"/>
    <property type="match status" value="1"/>
</dbReference>
<dbReference type="Gene3D" id="3.30.930.10">
    <property type="entry name" value="Bira Bifunctional Protein, Domain 2"/>
    <property type="match status" value="1"/>
</dbReference>
<dbReference type="PANTHER" id="PTHR43707:SF1">
    <property type="entry name" value="HISTIDINE--TRNA LIGASE, MITOCHONDRIAL-RELATED"/>
    <property type="match status" value="1"/>
</dbReference>
<accession>A0A380TFU9</accession>
<dbReference type="InterPro" id="IPR045864">
    <property type="entry name" value="aa-tRNA-synth_II/BPL/LPL"/>
</dbReference>
<dbReference type="EMBL" id="UIDG01000347">
    <property type="protein sequence ID" value="SUS07315.1"/>
    <property type="molecule type" value="Genomic_DNA"/>
</dbReference>
<dbReference type="InterPro" id="IPR004517">
    <property type="entry name" value="HisZ"/>
</dbReference>
<dbReference type="InterPro" id="IPR004516">
    <property type="entry name" value="HisRS/HisZ"/>
</dbReference>
<feature type="domain" description="Aminoacyl-transfer RNA synthetases class-II family profile" evidence="3">
    <location>
        <begin position="36"/>
        <end position="337"/>
    </location>
</feature>
<dbReference type="GO" id="GO:0006427">
    <property type="term" value="P:histidyl-tRNA aminoacylation"/>
    <property type="evidence" value="ECO:0007669"/>
    <property type="project" value="TreeGrafter"/>
</dbReference>